<dbReference type="AlphaFoldDB" id="A0AA39J8U5"/>
<keyword evidence="2" id="KW-0326">Glycosidase</keyword>
<protein>
    <submittedName>
        <fullName evidence="4">Glycoside hydrolase family 12 protein</fullName>
    </submittedName>
</protein>
<keyword evidence="2" id="KW-0119">Carbohydrate metabolism</keyword>
<evidence type="ECO:0000313" key="4">
    <source>
        <dbReference type="EMBL" id="KAK0437834.1"/>
    </source>
</evidence>
<organism evidence="4 5">
    <name type="scientific">Armillaria borealis</name>
    <dbReference type="NCBI Taxonomy" id="47425"/>
    <lineage>
        <taxon>Eukaryota</taxon>
        <taxon>Fungi</taxon>
        <taxon>Dikarya</taxon>
        <taxon>Basidiomycota</taxon>
        <taxon>Agaricomycotina</taxon>
        <taxon>Agaricomycetes</taxon>
        <taxon>Agaricomycetidae</taxon>
        <taxon>Agaricales</taxon>
        <taxon>Marasmiineae</taxon>
        <taxon>Physalacriaceae</taxon>
        <taxon>Armillaria</taxon>
    </lineage>
</organism>
<evidence type="ECO:0000313" key="5">
    <source>
        <dbReference type="Proteomes" id="UP001175226"/>
    </source>
</evidence>
<keyword evidence="3" id="KW-0732">Signal</keyword>
<comment type="caution">
    <text evidence="4">The sequence shown here is derived from an EMBL/GenBank/DDBJ whole genome shotgun (WGS) entry which is preliminary data.</text>
</comment>
<keyword evidence="2" id="KW-0624">Polysaccharide degradation</keyword>
<gene>
    <name evidence="4" type="ORF">EV421DRAFT_1907036</name>
</gene>
<proteinExistence type="inferred from homology"/>
<accession>A0AA39J8U5</accession>
<dbReference type="Proteomes" id="UP001175226">
    <property type="component" value="Unassembled WGS sequence"/>
</dbReference>
<evidence type="ECO:0000256" key="1">
    <source>
        <dbReference type="ARBA" id="ARBA00005519"/>
    </source>
</evidence>
<feature type="signal peptide" evidence="3">
    <location>
        <begin position="1"/>
        <end position="19"/>
    </location>
</feature>
<dbReference type="SUPFAM" id="SSF49899">
    <property type="entry name" value="Concanavalin A-like lectins/glucanases"/>
    <property type="match status" value="1"/>
</dbReference>
<dbReference type="InterPro" id="IPR013320">
    <property type="entry name" value="ConA-like_dom_sf"/>
</dbReference>
<keyword evidence="2 4" id="KW-0378">Hydrolase</keyword>
<feature type="chain" id="PRO_5041449124" evidence="3">
    <location>
        <begin position="20"/>
        <end position="262"/>
    </location>
</feature>
<reference evidence="4" key="1">
    <citation type="submission" date="2023-06" db="EMBL/GenBank/DDBJ databases">
        <authorList>
            <consortium name="Lawrence Berkeley National Laboratory"/>
            <person name="Ahrendt S."/>
            <person name="Sahu N."/>
            <person name="Indic B."/>
            <person name="Wong-Bajracharya J."/>
            <person name="Merenyi Z."/>
            <person name="Ke H.-M."/>
            <person name="Monk M."/>
            <person name="Kocsube S."/>
            <person name="Drula E."/>
            <person name="Lipzen A."/>
            <person name="Balint B."/>
            <person name="Henrissat B."/>
            <person name="Andreopoulos B."/>
            <person name="Martin F.M."/>
            <person name="Harder C.B."/>
            <person name="Rigling D."/>
            <person name="Ford K.L."/>
            <person name="Foster G.D."/>
            <person name="Pangilinan J."/>
            <person name="Papanicolaou A."/>
            <person name="Barry K."/>
            <person name="LaButti K."/>
            <person name="Viragh M."/>
            <person name="Koriabine M."/>
            <person name="Yan M."/>
            <person name="Riley R."/>
            <person name="Champramary S."/>
            <person name="Plett K.L."/>
            <person name="Tsai I.J."/>
            <person name="Slot J."/>
            <person name="Sipos G."/>
            <person name="Plett J."/>
            <person name="Nagy L.G."/>
            <person name="Grigoriev I.V."/>
        </authorList>
    </citation>
    <scope>NUCLEOTIDE SEQUENCE</scope>
    <source>
        <strain evidence="4">FPL87.14</strain>
    </source>
</reference>
<dbReference type="GO" id="GO:0008810">
    <property type="term" value="F:cellulase activity"/>
    <property type="evidence" value="ECO:0007669"/>
    <property type="project" value="InterPro"/>
</dbReference>
<dbReference type="Pfam" id="PF01670">
    <property type="entry name" value="Glyco_hydro_12"/>
    <property type="match status" value="1"/>
</dbReference>
<evidence type="ECO:0000256" key="2">
    <source>
        <dbReference type="RuleBase" id="RU361163"/>
    </source>
</evidence>
<evidence type="ECO:0000256" key="3">
    <source>
        <dbReference type="SAM" id="SignalP"/>
    </source>
</evidence>
<dbReference type="InterPro" id="IPR002594">
    <property type="entry name" value="GH12"/>
</dbReference>
<name>A0AA39J8U5_9AGAR</name>
<dbReference type="InterPro" id="IPR013319">
    <property type="entry name" value="GH11/12"/>
</dbReference>
<dbReference type="PANTHER" id="PTHR34002:SF9">
    <property type="entry name" value="XYLOGLUCAN-SPECIFIC ENDO-BETA-1,4-GLUCANASE A"/>
    <property type="match status" value="1"/>
</dbReference>
<keyword evidence="5" id="KW-1185">Reference proteome</keyword>
<comment type="similarity">
    <text evidence="1 2">Belongs to the glycosyl hydrolase 12 (cellulase H) family.</text>
</comment>
<dbReference type="GO" id="GO:0000272">
    <property type="term" value="P:polysaccharide catabolic process"/>
    <property type="evidence" value="ECO:0007669"/>
    <property type="project" value="UniProtKB-KW"/>
</dbReference>
<dbReference type="PANTHER" id="PTHR34002">
    <property type="entry name" value="BLR1656 PROTEIN"/>
    <property type="match status" value="1"/>
</dbReference>
<dbReference type="Gene3D" id="2.60.120.180">
    <property type="match status" value="1"/>
</dbReference>
<dbReference type="EMBL" id="JAUEPT010000046">
    <property type="protein sequence ID" value="KAK0437834.1"/>
    <property type="molecule type" value="Genomic_DNA"/>
</dbReference>
<sequence>MISLSIISAVLCFISLVSAAPSELQKRLDTSTHCGQYDSVNTGIYTLYLNQWGKNGATSGQSCAAVTSTSGNNVAWTTSWTWSGSGDGVKSYTDINANNGVNVKLSAINSIKSSWTWSQTTSGTVTANVAYDLFTSSSAGGKNEYEIMIWLDNINAKPISYHYDATGAAIAIVKSLSIAGYKWDLYYGNNGSNYVYSFLTSDKSAVKSFSGDLMDFFEYLTSKAALKPLKGRLPLNREAYTSPADLKLILVSLSSTFSLVIS</sequence>